<evidence type="ECO:0000313" key="2">
    <source>
        <dbReference type="EMBL" id="KMS55510.1"/>
    </source>
</evidence>
<dbReference type="AlphaFoldDB" id="A0A0J8ALR2"/>
<gene>
    <name evidence="2" type="ORF">V474_20755</name>
</gene>
<evidence type="ECO:0000256" key="1">
    <source>
        <dbReference type="SAM" id="SignalP"/>
    </source>
</evidence>
<feature type="signal peptide" evidence="1">
    <location>
        <begin position="1"/>
        <end position="23"/>
    </location>
</feature>
<sequence length="205" mass="22293">MGLQRHYAVTALALAAFVCPLHAEEEGHGDIVVESARDPQSFDSGEWLITVSRSYRFGKSLDGDDSLRATGSDRDWRFCLPDVRVEAFVRLLVGEGRSQAAGTTVCRPLQVSLRDGRVRAGQTCAGGSVTSMDEVTHLTTTHSTRLLVAVTGRYAPAELKLDFENQRELLIADPTQAVRPDIMRWSVSGRRVGDCGPAGGPRPVE</sequence>
<reference evidence="2 3" key="1">
    <citation type="journal article" date="2015" name="G3 (Bethesda)">
        <title>Insights into Ongoing Evolution of the Hexachlorocyclohexane Catabolic Pathway from Comparative Genomics of Ten Sphingomonadaceae Strains.</title>
        <authorList>
            <person name="Pearce S.L."/>
            <person name="Oakeshott J.G."/>
            <person name="Pandey G."/>
        </authorList>
    </citation>
    <scope>NUCLEOTIDE SEQUENCE [LARGE SCALE GENOMIC DNA]</scope>
    <source>
        <strain evidence="2 3">LL02</strain>
    </source>
</reference>
<protein>
    <submittedName>
        <fullName evidence="2">Uncharacterized protein</fullName>
    </submittedName>
</protein>
<dbReference type="Proteomes" id="UP000052268">
    <property type="component" value="Unassembled WGS sequence"/>
</dbReference>
<keyword evidence="1" id="KW-0732">Signal</keyword>
<accession>A0A0J8ALR2</accession>
<name>A0A0J8ALR2_9SPHN</name>
<evidence type="ECO:0000313" key="3">
    <source>
        <dbReference type="Proteomes" id="UP000052268"/>
    </source>
</evidence>
<comment type="caution">
    <text evidence="2">The sequence shown here is derived from an EMBL/GenBank/DDBJ whole genome shotgun (WGS) entry which is preliminary data.</text>
</comment>
<feature type="chain" id="PRO_5005293996" evidence="1">
    <location>
        <begin position="24"/>
        <end position="205"/>
    </location>
</feature>
<proteinExistence type="predicted"/>
<keyword evidence="3" id="KW-1185">Reference proteome</keyword>
<organism evidence="2 3">
    <name type="scientific">Novosphingobium barchaimii LL02</name>
    <dbReference type="NCBI Taxonomy" id="1114963"/>
    <lineage>
        <taxon>Bacteria</taxon>
        <taxon>Pseudomonadati</taxon>
        <taxon>Pseudomonadota</taxon>
        <taxon>Alphaproteobacteria</taxon>
        <taxon>Sphingomonadales</taxon>
        <taxon>Sphingomonadaceae</taxon>
        <taxon>Novosphingobium</taxon>
    </lineage>
</organism>
<dbReference type="EMBL" id="JACU01000005">
    <property type="protein sequence ID" value="KMS55510.1"/>
    <property type="molecule type" value="Genomic_DNA"/>
</dbReference>